<dbReference type="EMBL" id="JAPMLD010000007">
    <property type="protein sequence ID" value="MDW4825524.1"/>
    <property type="molecule type" value="Genomic_DNA"/>
</dbReference>
<evidence type="ECO:0000313" key="8">
    <source>
        <dbReference type="Proteomes" id="UP001259340"/>
    </source>
</evidence>
<name>A0AAW8NI31_9GAMM</name>
<dbReference type="NCBIfam" id="TIGR00254">
    <property type="entry name" value="GGDEF"/>
    <property type="match status" value="1"/>
</dbReference>
<dbReference type="SUPFAM" id="SSF55073">
    <property type="entry name" value="Nucleotide cyclase"/>
    <property type="match status" value="1"/>
</dbReference>
<comment type="catalytic activity">
    <reaction evidence="3">
        <text>2 GTP = 3',3'-c-di-GMP + 2 diphosphate</text>
        <dbReference type="Rhea" id="RHEA:24898"/>
        <dbReference type="ChEBI" id="CHEBI:33019"/>
        <dbReference type="ChEBI" id="CHEBI:37565"/>
        <dbReference type="ChEBI" id="CHEBI:58805"/>
        <dbReference type="EC" id="2.7.7.65"/>
    </reaction>
</comment>
<feature type="transmembrane region" description="Helical" evidence="4">
    <location>
        <begin position="143"/>
        <end position="161"/>
    </location>
</feature>
<dbReference type="GO" id="GO:0005886">
    <property type="term" value="C:plasma membrane"/>
    <property type="evidence" value="ECO:0007669"/>
    <property type="project" value="TreeGrafter"/>
</dbReference>
<dbReference type="GO" id="GO:0052621">
    <property type="term" value="F:diguanylate cyclase activity"/>
    <property type="evidence" value="ECO:0007669"/>
    <property type="project" value="UniProtKB-EC"/>
</dbReference>
<dbReference type="AlphaFoldDB" id="A0AAW8NI31"/>
<dbReference type="Proteomes" id="UP001259340">
    <property type="component" value="Unassembled WGS sequence"/>
</dbReference>
<evidence type="ECO:0000259" key="5">
    <source>
        <dbReference type="PROSITE" id="PS50887"/>
    </source>
</evidence>
<protein>
    <recommendedName>
        <fullName evidence="2">diguanylate cyclase</fullName>
        <ecNumber evidence="2">2.7.7.65</ecNumber>
    </recommendedName>
</protein>
<keyword evidence="4" id="KW-1133">Transmembrane helix</keyword>
<dbReference type="EC" id="2.7.7.65" evidence="2"/>
<keyword evidence="9" id="KW-1185">Reference proteome</keyword>
<evidence type="ECO:0000256" key="4">
    <source>
        <dbReference type="SAM" id="Phobius"/>
    </source>
</evidence>
<feature type="transmembrane region" description="Helical" evidence="4">
    <location>
        <begin position="15"/>
        <end position="38"/>
    </location>
</feature>
<evidence type="ECO:0000256" key="2">
    <source>
        <dbReference type="ARBA" id="ARBA00012528"/>
    </source>
</evidence>
<evidence type="ECO:0000313" key="7">
    <source>
        <dbReference type="EMBL" id="MDW4825524.1"/>
    </source>
</evidence>
<dbReference type="Proteomes" id="UP001271263">
    <property type="component" value="Unassembled WGS sequence"/>
</dbReference>
<dbReference type="SMART" id="SM00267">
    <property type="entry name" value="GGDEF"/>
    <property type="match status" value="1"/>
</dbReference>
<dbReference type="InterPro" id="IPR048435">
    <property type="entry name" value="MASE6"/>
</dbReference>
<dbReference type="EMBL" id="JAPMLE010000001">
    <property type="protein sequence ID" value="MDR8522532.1"/>
    <property type="molecule type" value="Genomic_DNA"/>
</dbReference>
<evidence type="ECO:0000256" key="1">
    <source>
        <dbReference type="ARBA" id="ARBA00001946"/>
    </source>
</evidence>
<dbReference type="InterPro" id="IPR000160">
    <property type="entry name" value="GGDEF_dom"/>
</dbReference>
<organism evidence="6 8">
    <name type="scientific">Shewanella fidelis</name>
    <dbReference type="NCBI Taxonomy" id="173509"/>
    <lineage>
        <taxon>Bacteria</taxon>
        <taxon>Pseudomonadati</taxon>
        <taxon>Pseudomonadota</taxon>
        <taxon>Gammaproteobacteria</taxon>
        <taxon>Alteromonadales</taxon>
        <taxon>Shewanellaceae</taxon>
        <taxon>Shewanella</taxon>
    </lineage>
</organism>
<dbReference type="Pfam" id="PF00990">
    <property type="entry name" value="GGDEF"/>
    <property type="match status" value="1"/>
</dbReference>
<dbReference type="FunFam" id="3.30.70.270:FF:000001">
    <property type="entry name" value="Diguanylate cyclase domain protein"/>
    <property type="match status" value="1"/>
</dbReference>
<dbReference type="InterPro" id="IPR029787">
    <property type="entry name" value="Nucleotide_cyclase"/>
</dbReference>
<dbReference type="GO" id="GO:0043709">
    <property type="term" value="P:cell adhesion involved in single-species biofilm formation"/>
    <property type="evidence" value="ECO:0007669"/>
    <property type="project" value="TreeGrafter"/>
</dbReference>
<accession>A0AAW8NI31</accession>
<evidence type="ECO:0000313" key="6">
    <source>
        <dbReference type="EMBL" id="MDR8522532.1"/>
    </source>
</evidence>
<keyword evidence="4" id="KW-0812">Transmembrane</keyword>
<dbReference type="GO" id="GO:1902201">
    <property type="term" value="P:negative regulation of bacterial-type flagellum-dependent cell motility"/>
    <property type="evidence" value="ECO:0007669"/>
    <property type="project" value="TreeGrafter"/>
</dbReference>
<dbReference type="InterPro" id="IPR043128">
    <property type="entry name" value="Rev_trsase/Diguanyl_cyclase"/>
</dbReference>
<feature type="transmembrane region" description="Helical" evidence="4">
    <location>
        <begin position="44"/>
        <end position="64"/>
    </location>
</feature>
<comment type="cofactor">
    <cofactor evidence="1">
        <name>Mg(2+)</name>
        <dbReference type="ChEBI" id="CHEBI:18420"/>
    </cofactor>
</comment>
<evidence type="ECO:0000313" key="9">
    <source>
        <dbReference type="Proteomes" id="UP001271263"/>
    </source>
</evidence>
<dbReference type="PROSITE" id="PS50887">
    <property type="entry name" value="GGDEF"/>
    <property type="match status" value="1"/>
</dbReference>
<dbReference type="Pfam" id="PF20966">
    <property type="entry name" value="MASE6"/>
    <property type="match status" value="1"/>
</dbReference>
<dbReference type="PANTHER" id="PTHR45138:SF9">
    <property type="entry name" value="DIGUANYLATE CYCLASE DGCM-RELATED"/>
    <property type="match status" value="1"/>
</dbReference>
<dbReference type="PANTHER" id="PTHR45138">
    <property type="entry name" value="REGULATORY COMPONENTS OF SENSORY TRANSDUCTION SYSTEM"/>
    <property type="match status" value="1"/>
</dbReference>
<gene>
    <name evidence="6" type="ORF">OS133_02320</name>
    <name evidence="7" type="ORF">OS134_15755</name>
</gene>
<sequence>MDNIELNDTAQLRRAVLIGMCTLLGGLSLLLALINLVISPKWTLIGYVELFYALFSFSLAWQAYKHRHKFWQVNLYLYVLTAIVIYAVTLSETINSIVCWALILPTVFYLLLGKKLANIPTVILLTATTSTIINKYGLVLSPLFVNFVFSYLLVWVISHIYESNRAASEQKLQKLALQDPLTASFNRLALTRYFEQLHSSQTFKHLGAEQHLLILDIDFFKQVNDEFGHEAGDLVLQECANIISRIAGNQRTFRIGGEEFCVVIENKLKDEALSIAESIRTQVAQHQFNITQQKEINITVSIGLTQYQSGMALSNVLRQADQRLYRAKNAGRDQVIFDSEPLVSSA</sequence>
<feature type="domain" description="GGDEF" evidence="5">
    <location>
        <begin position="208"/>
        <end position="340"/>
    </location>
</feature>
<keyword evidence="4" id="KW-0472">Membrane</keyword>
<feature type="transmembrane region" description="Helical" evidence="4">
    <location>
        <begin position="71"/>
        <end position="88"/>
    </location>
</feature>
<feature type="transmembrane region" description="Helical" evidence="4">
    <location>
        <begin position="94"/>
        <end position="112"/>
    </location>
</feature>
<dbReference type="RefSeq" id="WP_310653866.1">
    <property type="nucleotide sequence ID" value="NZ_JAPMLA010000007.1"/>
</dbReference>
<reference evidence="7 9" key="1">
    <citation type="journal article" date="2022" name="bioRxiv">
        <title>Prophages regulate Shewanella fidelis 3313 motility and biofilm formation: implications for gut colonization dynamics in Ciona robusta.</title>
        <authorList>
            <person name="Natarajan O."/>
            <person name="Gibboney S.L."/>
            <person name="Young M.N."/>
            <person name="Lim S.J."/>
            <person name="Pluta N."/>
            <person name="Atkinson C.G."/>
            <person name="Leigh B.A."/>
            <person name="Liberti A."/>
            <person name="Kees E.D."/>
            <person name="Breitbart M."/>
            <person name="Gralnick J.A."/>
            <person name="Dishaw L.J."/>
        </authorList>
    </citation>
    <scope>NUCLEOTIDE SEQUENCE [LARGE SCALE GENOMIC DNA]</scope>
    <source>
        <strain evidence="7 9">JG4066</strain>
    </source>
</reference>
<comment type="caution">
    <text evidence="6">The sequence shown here is derived from an EMBL/GenBank/DDBJ whole genome shotgun (WGS) entry which is preliminary data.</text>
</comment>
<dbReference type="Gene3D" id="3.30.70.270">
    <property type="match status" value="1"/>
</dbReference>
<evidence type="ECO:0000256" key="3">
    <source>
        <dbReference type="ARBA" id="ARBA00034247"/>
    </source>
</evidence>
<dbReference type="CDD" id="cd01949">
    <property type="entry name" value="GGDEF"/>
    <property type="match status" value="1"/>
</dbReference>
<proteinExistence type="predicted"/>
<reference evidence="6" key="2">
    <citation type="submission" date="2022-11" db="EMBL/GenBank/DDBJ databases">
        <title>Prophages regulate Shewanella fidelis motility and biofilm formation: implications for gut colonization dynamics in Ciona robusta.</title>
        <authorList>
            <person name="Natarajan O."/>
            <person name="Gibboney S.L."/>
            <person name="Young M.N."/>
            <person name="Lim S.J."/>
            <person name="Pluta N."/>
            <person name="Atkinson C.G.F."/>
            <person name="Leigh B.A."/>
            <person name="Liberti A."/>
            <person name="Kees E."/>
            <person name="Breitbart M."/>
            <person name="Gralnick J."/>
            <person name="Dishaw L.J."/>
        </authorList>
    </citation>
    <scope>NUCLEOTIDE SEQUENCE</scope>
    <source>
        <strain evidence="6">3313</strain>
    </source>
</reference>
<dbReference type="InterPro" id="IPR050469">
    <property type="entry name" value="Diguanylate_Cyclase"/>
</dbReference>